<evidence type="ECO:0000313" key="1">
    <source>
        <dbReference type="EMBL" id="CUU57986.1"/>
    </source>
</evidence>
<reference evidence="2" key="1">
    <citation type="submission" date="2015-11" db="EMBL/GenBank/DDBJ databases">
        <authorList>
            <person name="Varghese N."/>
        </authorList>
    </citation>
    <scope>NUCLEOTIDE SEQUENCE [LARGE SCALE GENOMIC DNA]</scope>
    <source>
        <strain evidence="2">DSM 45899</strain>
    </source>
</reference>
<protein>
    <submittedName>
        <fullName evidence="1">Uncharacterized protein</fullName>
    </submittedName>
</protein>
<gene>
    <name evidence="1" type="ORF">Ga0074812_11614</name>
</gene>
<dbReference type="Proteomes" id="UP000198802">
    <property type="component" value="Unassembled WGS sequence"/>
</dbReference>
<name>A0A0S4QSI4_9ACTN</name>
<accession>A0A0S4QSI4</accession>
<dbReference type="Pfam" id="PF21833">
    <property type="entry name" value="DUF6893"/>
    <property type="match status" value="1"/>
</dbReference>
<dbReference type="AlphaFoldDB" id="A0A0S4QSI4"/>
<sequence>MSHWILLAAATAGLGAVAVTVTPDLRRYLDFSRM</sequence>
<proteinExistence type="predicted"/>
<dbReference type="EMBL" id="FAOZ01000016">
    <property type="protein sequence ID" value="CUU57986.1"/>
    <property type="molecule type" value="Genomic_DNA"/>
</dbReference>
<dbReference type="InterPro" id="IPR054188">
    <property type="entry name" value="DUF6893"/>
</dbReference>
<evidence type="ECO:0000313" key="2">
    <source>
        <dbReference type="Proteomes" id="UP000198802"/>
    </source>
</evidence>
<organism evidence="1 2">
    <name type="scientific">Parafrankia irregularis</name>
    <dbReference type="NCBI Taxonomy" id="795642"/>
    <lineage>
        <taxon>Bacteria</taxon>
        <taxon>Bacillati</taxon>
        <taxon>Actinomycetota</taxon>
        <taxon>Actinomycetes</taxon>
        <taxon>Frankiales</taxon>
        <taxon>Frankiaceae</taxon>
        <taxon>Parafrankia</taxon>
    </lineage>
</organism>
<dbReference type="RefSeq" id="WP_397311275.1">
    <property type="nucleotide sequence ID" value="NZ_FAOZ01000016.1"/>
</dbReference>
<keyword evidence="2" id="KW-1185">Reference proteome</keyword>